<evidence type="ECO:0000313" key="2">
    <source>
        <dbReference type="EMBL" id="CAK9040730.1"/>
    </source>
</evidence>
<evidence type="ECO:0000256" key="1">
    <source>
        <dbReference type="SAM" id="MobiDB-lite"/>
    </source>
</evidence>
<evidence type="ECO:0000313" key="3">
    <source>
        <dbReference type="Proteomes" id="UP001642484"/>
    </source>
</evidence>
<sequence>MSWDRFAALLRDTAVEVLGKSQAGRELFTLDAAKDHFQQTMSNPLPVEQDLISNLPTVATADWLGRPPSRQETEEALSQLRECARALHPPAGLTLGYFPKRQRRRDMQTQQVTLSDLRRRTLGLFVMPLVVPGSNVSLRPRRERVQLTGQTDEINGRPERHYLKSCRDRNIRRSEQTHLWPQLIPSFLSRDLLVCICATAFADYRMPPAFLQELAANTQNSSSEPPGQRRRLETGAMPVGAPGSVPDGLVQDLLRLTLYRSQDAQALLHSSALRFLLTTDESRNTIAASMNAYKAKQEEQRNGDIPAARLAARAKGEALAPHPWGHKKFFNFILLVRTFQEKSDNWSPEQTAAADYLLELSPDTIDREIASCSSKFSSPLQGRTWKFSLMLTAAVSDETRNAIRTLLQAKSNHLKFEPSREGQSQLEQKLWKQLTKK</sequence>
<gene>
    <name evidence="2" type="ORF">CCMP2556_LOCUS21901</name>
</gene>
<keyword evidence="3" id="KW-1185">Reference proteome</keyword>
<accession>A0ABP0LRB6</accession>
<proteinExistence type="predicted"/>
<comment type="caution">
    <text evidence="2">The sequence shown here is derived from an EMBL/GenBank/DDBJ whole genome shotgun (WGS) entry which is preliminary data.</text>
</comment>
<protein>
    <submittedName>
        <fullName evidence="2">Uncharacterized protein</fullName>
    </submittedName>
</protein>
<dbReference type="Proteomes" id="UP001642484">
    <property type="component" value="Unassembled WGS sequence"/>
</dbReference>
<feature type="region of interest" description="Disordered" evidence="1">
    <location>
        <begin position="217"/>
        <end position="241"/>
    </location>
</feature>
<organism evidence="2 3">
    <name type="scientific">Durusdinium trenchii</name>
    <dbReference type="NCBI Taxonomy" id="1381693"/>
    <lineage>
        <taxon>Eukaryota</taxon>
        <taxon>Sar</taxon>
        <taxon>Alveolata</taxon>
        <taxon>Dinophyceae</taxon>
        <taxon>Suessiales</taxon>
        <taxon>Symbiodiniaceae</taxon>
        <taxon>Durusdinium</taxon>
    </lineage>
</organism>
<reference evidence="2 3" key="1">
    <citation type="submission" date="2024-02" db="EMBL/GenBank/DDBJ databases">
        <authorList>
            <person name="Chen Y."/>
            <person name="Shah S."/>
            <person name="Dougan E. K."/>
            <person name="Thang M."/>
            <person name="Chan C."/>
        </authorList>
    </citation>
    <scope>NUCLEOTIDE SEQUENCE [LARGE SCALE GENOMIC DNA]</scope>
</reference>
<dbReference type="EMBL" id="CAXAMN010013403">
    <property type="protein sequence ID" value="CAK9040730.1"/>
    <property type="molecule type" value="Genomic_DNA"/>
</dbReference>
<name>A0ABP0LRB6_9DINO</name>